<keyword evidence="2" id="KW-1185">Reference proteome</keyword>
<dbReference type="Proteomes" id="UP001642483">
    <property type="component" value="Unassembled WGS sequence"/>
</dbReference>
<dbReference type="Pfam" id="PF15691">
    <property type="entry name" value="PPP1R32"/>
    <property type="match status" value="1"/>
</dbReference>
<dbReference type="EMBL" id="CAWYQH010000097">
    <property type="protein sequence ID" value="CAK8683286.1"/>
    <property type="molecule type" value="Genomic_DNA"/>
</dbReference>
<sequence>MVKLRTGPVNDHIKESHGGDASINKFYHTRYETEYGRENFTPRLGRHVGTGYSSNFRPQIYYHRSLDNLDNPVMGFLLSDNYETITKRHFRATKGSDGKDQFPSVVISKQESGFIRERPLTVPTVAEIRQNFYDKRRYGGLSRPGLLPRHRALLHKIQAKDPVEEENKDHGPAYMKSETASKFLGEPTAPLNIHLKDVGPNEDSGFTHNKNIEPITYLADDPHTNEQPGLLTDRPTGLSVTDTSFNLWKDAGGKEPLPDIVKRSSHETGFVREKSGNLYTSRIPRDAYTGINNVPRLVAERIKKNDPAEYLNLLHPHNMKSVTSATFLGKQRRDFTEEELLERENMGEKELSGHCQNNDRYLETEDLDPTRYLSNYNMRHYDMNPEGKDREGWVMGGLQNAQENGYCRDFKVHSMGRVENMTERLQRLQPYVARSIKRRDQFFVDPTHRHKMTLSQPIRPTKAPLTIATLST</sequence>
<protein>
    <recommendedName>
        <fullName evidence="3">Protein phosphatase 1 regulatory subunit 32</fullName>
    </recommendedName>
</protein>
<organism evidence="1 2">
    <name type="scientific">Clavelina lepadiformis</name>
    <name type="common">Light-bulb sea squirt</name>
    <name type="synonym">Ascidia lepadiformis</name>
    <dbReference type="NCBI Taxonomy" id="159417"/>
    <lineage>
        <taxon>Eukaryota</taxon>
        <taxon>Metazoa</taxon>
        <taxon>Chordata</taxon>
        <taxon>Tunicata</taxon>
        <taxon>Ascidiacea</taxon>
        <taxon>Aplousobranchia</taxon>
        <taxon>Clavelinidae</taxon>
        <taxon>Clavelina</taxon>
    </lineage>
</organism>
<dbReference type="PANTHER" id="PTHR34349">
    <property type="entry name" value="PROTEIN PHOSPHATASE 1 REGULATORY SUBUNIT 32"/>
    <property type="match status" value="1"/>
</dbReference>
<reference evidence="1 2" key="1">
    <citation type="submission" date="2024-02" db="EMBL/GenBank/DDBJ databases">
        <authorList>
            <person name="Daric V."/>
            <person name="Darras S."/>
        </authorList>
    </citation>
    <scope>NUCLEOTIDE SEQUENCE [LARGE SCALE GENOMIC DNA]</scope>
</reference>
<evidence type="ECO:0000313" key="1">
    <source>
        <dbReference type="EMBL" id="CAK8683286.1"/>
    </source>
</evidence>
<gene>
    <name evidence="1" type="ORF">CVLEPA_LOCUS14374</name>
</gene>
<proteinExistence type="predicted"/>
<accession>A0ABP0FUH8</accession>
<evidence type="ECO:0008006" key="3">
    <source>
        <dbReference type="Google" id="ProtNLM"/>
    </source>
</evidence>
<name>A0ABP0FUH8_CLALP</name>
<evidence type="ECO:0000313" key="2">
    <source>
        <dbReference type="Proteomes" id="UP001642483"/>
    </source>
</evidence>
<dbReference type="InterPro" id="IPR031410">
    <property type="entry name" value="SAXO4"/>
</dbReference>
<dbReference type="PANTHER" id="PTHR34349:SF1">
    <property type="entry name" value="PROTEIN PHOSPHATASE 1 REGULATORY SUBUNIT 32"/>
    <property type="match status" value="1"/>
</dbReference>
<comment type="caution">
    <text evidence="1">The sequence shown here is derived from an EMBL/GenBank/DDBJ whole genome shotgun (WGS) entry which is preliminary data.</text>
</comment>